<dbReference type="PROSITE" id="PS50910">
    <property type="entry name" value="HEPN"/>
    <property type="match status" value="1"/>
</dbReference>
<evidence type="ECO:0000313" key="3">
    <source>
        <dbReference type="Proteomes" id="UP000256763"/>
    </source>
</evidence>
<reference evidence="3" key="1">
    <citation type="submission" date="2017-05" db="EMBL/GenBank/DDBJ databases">
        <authorList>
            <person name="Sharma S."/>
            <person name="Sidhu C."/>
            <person name="Pinnaka A.K."/>
        </authorList>
    </citation>
    <scope>NUCLEOTIDE SEQUENCE [LARGE SCALE GENOMIC DNA]</scope>
    <source>
        <strain evidence="3">AK93</strain>
    </source>
</reference>
<comment type="caution">
    <text evidence="2">The sequence shown here is derived from an EMBL/GenBank/DDBJ whole genome shotgun (WGS) entry which is preliminary data.</text>
</comment>
<organism evidence="2 3">
    <name type="scientific">Alkalilimnicola ehrlichii</name>
    <dbReference type="NCBI Taxonomy" id="351052"/>
    <lineage>
        <taxon>Bacteria</taxon>
        <taxon>Pseudomonadati</taxon>
        <taxon>Pseudomonadota</taxon>
        <taxon>Gammaproteobacteria</taxon>
        <taxon>Chromatiales</taxon>
        <taxon>Ectothiorhodospiraceae</taxon>
        <taxon>Alkalilimnicola</taxon>
    </lineage>
</organism>
<dbReference type="InterPro" id="IPR007842">
    <property type="entry name" value="HEPN_dom"/>
</dbReference>
<protein>
    <recommendedName>
        <fullName evidence="1">HEPN domain-containing protein</fullName>
    </recommendedName>
</protein>
<name>A0A3E0WL05_9GAMM</name>
<dbReference type="RefSeq" id="WP_116303774.1">
    <property type="nucleotide sequence ID" value="NZ_NFZV01000028.1"/>
</dbReference>
<dbReference type="Pfam" id="PF05168">
    <property type="entry name" value="HEPN"/>
    <property type="match status" value="1"/>
</dbReference>
<gene>
    <name evidence="2" type="ORF">CAL65_19275</name>
</gene>
<feature type="domain" description="HEPN" evidence="1">
    <location>
        <begin position="1"/>
        <end position="114"/>
    </location>
</feature>
<evidence type="ECO:0000259" key="1">
    <source>
        <dbReference type="PROSITE" id="PS50910"/>
    </source>
</evidence>
<keyword evidence="3" id="KW-1185">Reference proteome</keyword>
<dbReference type="AlphaFoldDB" id="A0A3E0WL05"/>
<dbReference type="SMART" id="SM00748">
    <property type="entry name" value="HEPN"/>
    <property type="match status" value="1"/>
</dbReference>
<dbReference type="SUPFAM" id="SSF81593">
    <property type="entry name" value="Nucleotidyltransferase substrate binding subunit/domain"/>
    <property type="match status" value="1"/>
</dbReference>
<dbReference type="EMBL" id="NFZW01000027">
    <property type="protein sequence ID" value="RFA32615.1"/>
    <property type="molecule type" value="Genomic_DNA"/>
</dbReference>
<proteinExistence type="predicted"/>
<accession>A0A3E0WL05</accession>
<dbReference type="Proteomes" id="UP000256763">
    <property type="component" value="Unassembled WGS sequence"/>
</dbReference>
<evidence type="ECO:0000313" key="2">
    <source>
        <dbReference type="EMBL" id="RFA32615.1"/>
    </source>
</evidence>
<dbReference type="Gene3D" id="1.20.120.330">
    <property type="entry name" value="Nucleotidyltransferases domain 2"/>
    <property type="match status" value="1"/>
</dbReference>
<sequence>MRRSSSASAKGNYRHASFHLNQATEAAYKCILLVHTLYCPQEHRLAYLAEEAADYGPVFHDIFPQETKQQHDLFELLDNAYIAGRYRMGFNVDHEHLGYLAPRVKQLLAVAEKLCRREIETLAAKAADDQSRA</sequence>